<evidence type="ECO:0000256" key="1">
    <source>
        <dbReference type="SAM" id="Phobius"/>
    </source>
</evidence>
<keyword evidence="1" id="KW-1133">Transmembrane helix</keyword>
<dbReference type="Proteomes" id="UP000004756">
    <property type="component" value="Unassembled WGS sequence"/>
</dbReference>
<keyword evidence="1" id="KW-0812">Transmembrane</keyword>
<proteinExistence type="predicted"/>
<name>C0D2L9_9FIRM</name>
<reference evidence="2 3" key="1">
    <citation type="submission" date="2009-02" db="EMBL/GenBank/DDBJ databases">
        <title>Draft genome sequence of Clostridium asparagiforme (DSM 15981).</title>
        <authorList>
            <person name="Sudarsanam P."/>
            <person name="Ley R."/>
            <person name="Guruge J."/>
            <person name="Turnbaugh P.J."/>
            <person name="Mahowald M."/>
            <person name="Liep D."/>
            <person name="Gordon J."/>
        </authorList>
    </citation>
    <scope>NUCLEOTIDE SEQUENCE [LARGE SCALE GENOMIC DNA]</scope>
    <source>
        <strain evidence="2 3">DSM 15981</strain>
    </source>
</reference>
<organism evidence="2 3">
    <name type="scientific">[Clostridium] asparagiforme DSM 15981</name>
    <dbReference type="NCBI Taxonomy" id="518636"/>
    <lineage>
        <taxon>Bacteria</taxon>
        <taxon>Bacillati</taxon>
        <taxon>Bacillota</taxon>
        <taxon>Clostridia</taxon>
        <taxon>Lachnospirales</taxon>
        <taxon>Lachnospiraceae</taxon>
        <taxon>Enterocloster</taxon>
    </lineage>
</organism>
<keyword evidence="1" id="KW-0472">Membrane</keyword>
<gene>
    <name evidence="2" type="ORF">CLOSTASPAR_03508</name>
</gene>
<keyword evidence="3" id="KW-1185">Reference proteome</keyword>
<dbReference type="AlphaFoldDB" id="C0D2L9"/>
<accession>C0D2L9</accession>
<comment type="caution">
    <text evidence="2">The sequence shown here is derived from an EMBL/GenBank/DDBJ whole genome shotgun (WGS) entry which is preliminary data.</text>
</comment>
<evidence type="ECO:0000313" key="3">
    <source>
        <dbReference type="Proteomes" id="UP000004756"/>
    </source>
</evidence>
<dbReference type="EMBL" id="ACCJ01000269">
    <property type="protein sequence ID" value="EEG54426.1"/>
    <property type="molecule type" value="Genomic_DNA"/>
</dbReference>
<dbReference type="HOGENOM" id="CLU_3146015_0_0_9"/>
<protein>
    <submittedName>
        <fullName evidence="2">Uncharacterized protein</fullName>
    </submittedName>
</protein>
<feature type="transmembrane region" description="Helical" evidence="1">
    <location>
        <begin position="12"/>
        <end position="30"/>
    </location>
</feature>
<feature type="non-terminal residue" evidence="2">
    <location>
        <position position="49"/>
    </location>
</feature>
<sequence length="49" mass="5390">MNTAAVRANRRKLLILAAIVLLCAAGYMLVNVNFSNPKLLAYAMKIRTP</sequence>
<evidence type="ECO:0000313" key="2">
    <source>
        <dbReference type="EMBL" id="EEG54426.1"/>
    </source>
</evidence>